<feature type="region of interest" description="Disordered" evidence="2">
    <location>
        <begin position="745"/>
        <end position="795"/>
    </location>
</feature>
<reference evidence="4" key="2">
    <citation type="submission" date="2020-09" db="EMBL/GenBank/DDBJ databases">
        <authorList>
            <person name="Sun Q."/>
            <person name="Zhou Y."/>
        </authorList>
    </citation>
    <scope>NUCLEOTIDE SEQUENCE</scope>
    <source>
        <strain evidence="4">CGMCC 1.16012</strain>
    </source>
</reference>
<dbReference type="EMBL" id="BMKN01000002">
    <property type="protein sequence ID" value="GGE51486.1"/>
    <property type="molecule type" value="Genomic_DNA"/>
</dbReference>
<reference evidence="4" key="1">
    <citation type="journal article" date="2014" name="Int. J. Syst. Evol. Microbiol.">
        <title>Complete genome sequence of Corynebacterium casei LMG S-19264T (=DSM 44701T), isolated from a smear-ripened cheese.</title>
        <authorList>
            <consortium name="US DOE Joint Genome Institute (JGI-PGF)"/>
            <person name="Walter F."/>
            <person name="Albersmeier A."/>
            <person name="Kalinowski J."/>
            <person name="Ruckert C."/>
        </authorList>
    </citation>
    <scope>NUCLEOTIDE SEQUENCE</scope>
    <source>
        <strain evidence="4">CGMCC 1.16012</strain>
    </source>
</reference>
<evidence type="ECO:0000256" key="3">
    <source>
        <dbReference type="SAM" id="Phobius"/>
    </source>
</evidence>
<proteinExistence type="predicted"/>
<dbReference type="RefSeq" id="WP_095594916.1">
    <property type="nucleotide sequence ID" value="NZ_BMKN01000002.1"/>
</dbReference>
<keyword evidence="5" id="KW-1185">Reference proteome</keyword>
<accession>A0A917AHA4</accession>
<dbReference type="AlphaFoldDB" id="A0A917AHA4"/>
<feature type="region of interest" description="Disordered" evidence="2">
    <location>
        <begin position="704"/>
        <end position="725"/>
    </location>
</feature>
<feature type="compositionally biased region" description="Basic and acidic residues" evidence="2">
    <location>
        <begin position="766"/>
        <end position="776"/>
    </location>
</feature>
<feature type="transmembrane region" description="Helical" evidence="3">
    <location>
        <begin position="156"/>
        <end position="174"/>
    </location>
</feature>
<evidence type="ECO:0000313" key="4">
    <source>
        <dbReference type="EMBL" id="GGE51486.1"/>
    </source>
</evidence>
<dbReference type="Pfam" id="PF13779">
    <property type="entry name" value="DUF4175"/>
    <property type="match status" value="1"/>
</dbReference>
<evidence type="ECO:0000256" key="1">
    <source>
        <dbReference type="SAM" id="Coils"/>
    </source>
</evidence>
<gene>
    <name evidence="4" type="ORF">GCM10011517_19000</name>
</gene>
<comment type="caution">
    <text evidence="4">The sequence shown here is derived from an EMBL/GenBank/DDBJ whole genome shotgun (WGS) entry which is preliminary data.</text>
</comment>
<keyword evidence="1" id="KW-0175">Coiled coil</keyword>
<protein>
    <submittedName>
        <fullName evidence="4">ATPase</fullName>
    </submittedName>
</protein>
<feature type="transmembrane region" description="Helical" evidence="3">
    <location>
        <begin position="59"/>
        <end position="78"/>
    </location>
</feature>
<keyword evidence="3" id="KW-1133">Transmembrane helix</keyword>
<evidence type="ECO:0000313" key="5">
    <source>
        <dbReference type="Proteomes" id="UP000606730"/>
    </source>
</evidence>
<evidence type="ECO:0000256" key="2">
    <source>
        <dbReference type="SAM" id="MobiDB-lite"/>
    </source>
</evidence>
<feature type="region of interest" description="Disordered" evidence="2">
    <location>
        <begin position="646"/>
        <end position="672"/>
    </location>
</feature>
<keyword evidence="3" id="KW-0472">Membrane</keyword>
<sequence length="829" mass="92310">MATQQSSDITRPKSLRRALGLTRAGLVAERLVKAFWPTWTVLFVVAGALLLGLHEVLRFEVLWAGLLLGGGALIWTLARGVKQFHWPSRSDAQLALDATLPGRPLAALDDQQAIGSDDTQSRAVWQAHQKRMAARLEGVRAVEPDLRVSRRDPFGLRYVAFTAFLVALLFGSFGRVATVGAHATNPAGAALAQGPAWEGWIEPPNYTGLPSLYLNDIDAEEMTVPRGAVVTLRFYGTPGDLLLEQDISGPLPAAAEGDPRMQHQLEVTQEGKLSIVGPGGRSWQVLMLPDELPEVEVTENMRGGRGGEIQQPFSARDDYGVVAGRVTIRLDLDGVDRRHGLQIDPEPRDEIIVDLPMPLSGNREEFEELLVENFSEHAWARLPVALSFEVDDSIGQTSAEELVLRNLGGRRFFDPVAAALIEMRRDLLWSRENAKRTSQLLRTVLYQPDDLSLQSGIYLRLRSIGRDLDAAAKDGLDGAKRDEIAKRLWDLAIEIEDGDLDSARERLERAQDRLSEAMRNGATDEEIAELMEELRQAMDEYLRMLAEQAEPQENLDTADNGQQQEMTQQDLQSMMDRIQELMQQGRTAEAMQLLEQLRQMLENMQVTQGQGGQGQGQQSLQGLSETLREQQGLSDEAFRDLQDRFNSEQGQQGQEGEGQQGGEGQRRSLADRQGDLQRQLDEQQRNLPGLGGELGQATRDALDRAGRAMERAEEALRDDDTAGALDDQADAMDALREGMRNLGEALAQQQNQGDQGQDQARNGEASPRDPLGREDGNSGQFAGREDTILPGDDVYDRARRLMEEIRRRSSEQERPEQELDYLRRLLERF</sequence>
<name>A0A917AHA4_9RHOB</name>
<feature type="coiled-coil region" evidence="1">
    <location>
        <begin position="493"/>
        <end position="610"/>
    </location>
</feature>
<keyword evidence="3" id="KW-0812">Transmembrane</keyword>
<organism evidence="4 5">
    <name type="scientific">Actibacterium pelagium</name>
    <dbReference type="NCBI Taxonomy" id="2029103"/>
    <lineage>
        <taxon>Bacteria</taxon>
        <taxon>Pseudomonadati</taxon>
        <taxon>Pseudomonadota</taxon>
        <taxon>Alphaproteobacteria</taxon>
        <taxon>Rhodobacterales</taxon>
        <taxon>Roseobacteraceae</taxon>
        <taxon>Actibacterium</taxon>
    </lineage>
</organism>
<feature type="compositionally biased region" description="Basic and acidic residues" evidence="2">
    <location>
        <begin position="704"/>
        <end position="720"/>
    </location>
</feature>
<dbReference type="InterPro" id="IPR012683">
    <property type="entry name" value="CHP02302_TM"/>
</dbReference>
<feature type="compositionally biased region" description="Low complexity" evidence="2">
    <location>
        <begin position="748"/>
        <end position="759"/>
    </location>
</feature>
<feature type="transmembrane region" description="Helical" evidence="3">
    <location>
        <begin position="34"/>
        <end position="53"/>
    </location>
</feature>
<dbReference type="Proteomes" id="UP000606730">
    <property type="component" value="Unassembled WGS sequence"/>
</dbReference>
<feature type="compositionally biased region" description="Gly residues" evidence="2">
    <location>
        <begin position="653"/>
        <end position="663"/>
    </location>
</feature>
<dbReference type="OrthoDB" id="8477685at2"/>